<proteinExistence type="predicted"/>
<evidence type="ECO:0000256" key="1">
    <source>
        <dbReference type="SAM" id="MobiDB-lite"/>
    </source>
</evidence>
<feature type="region of interest" description="Disordered" evidence="1">
    <location>
        <begin position="285"/>
        <end position="304"/>
    </location>
</feature>
<organism evidence="2">
    <name type="scientific">Cressdnaviricota sp</name>
    <dbReference type="NCBI Taxonomy" id="2748378"/>
    <lineage>
        <taxon>Viruses</taxon>
        <taxon>Monodnaviria</taxon>
        <taxon>Shotokuvirae</taxon>
        <taxon>Cressdnaviricota</taxon>
    </lineage>
</organism>
<reference evidence="2" key="1">
    <citation type="submission" date="2021-06" db="EMBL/GenBank/DDBJ databases">
        <title>Viral sequences from lizard feces in the Qinghai-Tibetan Plateau, China.</title>
        <authorList>
            <person name="Lu J."/>
            <person name="Shen Q."/>
            <person name="Zhang W."/>
        </authorList>
    </citation>
    <scope>NUCLEOTIDE SEQUENCE</scope>
    <source>
        <strain evidence="2">2PE-REP-4</strain>
    </source>
</reference>
<dbReference type="EMBL" id="MZ375115">
    <property type="protein sequence ID" value="UCS96297.1"/>
    <property type="molecule type" value="Genomic_DNA"/>
</dbReference>
<protein>
    <submittedName>
        <fullName evidence="2">Capsid protein</fullName>
    </submittedName>
</protein>
<sequence>MARSWSRRYSSRRSWGSRRYRRSSQYSRARGNKRAAVGQRDTSSVVINVQKTYQIPLDVGATSNAIAINMWLVLLQSNMFQAYSGMYDQVKITGITARIRGLNGSSALTLANTPTICTAWDRNGLEAPTSGSPLLSYQTVSSYSSSLITNWSPGNAFRVTRYIYPSTISEKSYYASCGALSSNVTAADRNPAASFTNISGQDFKPILLIGAYAGFAGSVQQSIGLMIEFDISVSFRGLRRYSISEDENDVQISSMAGNYLNGADGTVNAAYQSSNWTRVNNDGDIGTTSATNEEIPIKAEGTQG</sequence>
<evidence type="ECO:0000313" key="2">
    <source>
        <dbReference type="EMBL" id="UCS96297.1"/>
    </source>
</evidence>
<accession>A0A8K1JF60</accession>
<name>A0A8K1JF60_9VIRU</name>